<organism evidence="7 8">
    <name type="scientific">Rhodococcus oxybenzonivorans</name>
    <dbReference type="NCBI Taxonomy" id="1990687"/>
    <lineage>
        <taxon>Bacteria</taxon>
        <taxon>Bacillati</taxon>
        <taxon>Actinomycetota</taxon>
        <taxon>Actinomycetes</taxon>
        <taxon>Mycobacteriales</taxon>
        <taxon>Nocardiaceae</taxon>
        <taxon>Rhodococcus</taxon>
    </lineage>
</organism>
<evidence type="ECO:0000313" key="7">
    <source>
        <dbReference type="EMBL" id="AWK77046.1"/>
    </source>
</evidence>
<feature type="signal peptide" evidence="6">
    <location>
        <begin position="1"/>
        <end position="25"/>
    </location>
</feature>
<keyword evidence="7" id="KW-0614">Plasmid</keyword>
<sequence>MHIHSPTLLRAAAAASTALMLVAMAGTGAAGAQPATSTPSSPTTTTPVSASATDSGCTPLHLLLVNGTTDSSPTAPTDQDGGFFSQVAIPALLAANGDNGSKNVIDRSYVNYSASFGGKPGDQSTDTYEQSVQMGITNAAVMLTDLASKCPDTQVFIGGYSQGGQVASALVREIGAGEGPISADRFAGAALFSDPTRPAGAPVFASSSQTAPAAAPGAKGDSVESVEVSAIQTPAGGGIAPETTGERSFGQVADRVASFCTPGDLACDTPADAPLARMVANIAGQSNMNTQDPVAILTSVGAALGQSVIYTGASVVNDNINFDSKAGVFTVKDSGTTVLNRMVAYSDPSKRADGISEAVSAVTKIAGMGIAAAVTVAKDVLTPQSIAQIAAAGVAGPQAAIGVLGAKILTATVKLVPPATVDKAVTLAFNEVKSGIADNKGLAKMATDTAYWDTIAKHGSYTTVPVGTGGQTPVELVTEWIVALAHDLTGDQVRRTGSTTPDQSGPLLAAIGQQSRSASEILGTSATAGSTSSTRPSTTSTSPSSPATSSPSSATVTATPTPAGIN</sequence>
<dbReference type="EMBL" id="CP021357">
    <property type="protein sequence ID" value="AWK77046.1"/>
    <property type="molecule type" value="Genomic_DNA"/>
</dbReference>
<evidence type="ECO:0000256" key="5">
    <source>
        <dbReference type="SAM" id="MobiDB-lite"/>
    </source>
</evidence>
<evidence type="ECO:0000256" key="1">
    <source>
        <dbReference type="ARBA" id="ARBA00007534"/>
    </source>
</evidence>
<keyword evidence="8" id="KW-1185">Reference proteome</keyword>
<feature type="chain" id="PRO_5038795684" evidence="6">
    <location>
        <begin position="26"/>
        <end position="566"/>
    </location>
</feature>
<comment type="similarity">
    <text evidence="1">Belongs to the cutinase family.</text>
</comment>
<dbReference type="AlphaFoldDB" id="A0A2S2C847"/>
<dbReference type="InterPro" id="IPR029058">
    <property type="entry name" value="AB_hydrolase_fold"/>
</dbReference>
<dbReference type="GO" id="GO:0052689">
    <property type="term" value="F:carboxylic ester hydrolase activity"/>
    <property type="evidence" value="ECO:0007669"/>
    <property type="project" value="UniProtKB-KW"/>
</dbReference>
<feature type="compositionally biased region" description="Low complexity" evidence="5">
    <location>
        <begin position="524"/>
        <end position="566"/>
    </location>
</feature>
<dbReference type="Proteomes" id="UP000245711">
    <property type="component" value="Plasmid pRB11"/>
</dbReference>
<dbReference type="Gene3D" id="3.40.50.1820">
    <property type="entry name" value="alpha/beta hydrolase"/>
    <property type="match status" value="1"/>
</dbReference>
<evidence type="ECO:0000313" key="8">
    <source>
        <dbReference type="Proteomes" id="UP000245711"/>
    </source>
</evidence>
<reference evidence="7 8" key="1">
    <citation type="submission" date="2017-05" db="EMBL/GenBank/DDBJ databases">
        <title>Isolation of Rhodococcus sp. S2-17 biodegrading of BP-3.</title>
        <authorList>
            <person name="Lee Y."/>
            <person name="Kim K.H."/>
            <person name="Chun B.H."/>
            <person name="Jung H.S."/>
            <person name="Jeon C.O."/>
        </authorList>
    </citation>
    <scope>NUCLEOTIDE SEQUENCE [LARGE SCALE GENOMIC DNA]</scope>
    <source>
        <strain evidence="7 8">S2-17</strain>
        <plasmid evidence="8">prb11</plasmid>
    </source>
</reference>
<keyword evidence="4" id="KW-1015">Disulfide bond</keyword>
<dbReference type="OrthoDB" id="4570487at2"/>
<evidence type="ECO:0000256" key="2">
    <source>
        <dbReference type="ARBA" id="ARBA00022487"/>
    </source>
</evidence>
<keyword evidence="2" id="KW-0719">Serine esterase</keyword>
<dbReference type="PANTHER" id="PTHR33630:SF9">
    <property type="entry name" value="CUTINASE 4"/>
    <property type="match status" value="1"/>
</dbReference>
<dbReference type="RefSeq" id="WP_109336444.1">
    <property type="nucleotide sequence ID" value="NZ_CP021357.1"/>
</dbReference>
<accession>A0A2S2C847</accession>
<dbReference type="KEGG" id="roz:CBI38_37305"/>
<proteinExistence type="inferred from homology"/>
<dbReference type="PANTHER" id="PTHR33630">
    <property type="entry name" value="CUTINASE RV1984C-RELATED-RELATED"/>
    <property type="match status" value="1"/>
</dbReference>
<feature type="region of interest" description="Disordered" evidence="5">
    <location>
        <begin position="512"/>
        <end position="566"/>
    </location>
</feature>
<protein>
    <submittedName>
        <fullName evidence="7">Cutinase</fullName>
    </submittedName>
</protein>
<feature type="region of interest" description="Disordered" evidence="5">
    <location>
        <begin position="30"/>
        <end position="54"/>
    </location>
</feature>
<evidence type="ECO:0000256" key="3">
    <source>
        <dbReference type="ARBA" id="ARBA00022801"/>
    </source>
</evidence>
<dbReference type="InterPro" id="IPR000675">
    <property type="entry name" value="Cutinase/axe"/>
</dbReference>
<name>A0A2S2C847_9NOCA</name>
<geneLocation type="plasmid" evidence="8">
    <name>prb11</name>
</geneLocation>
<dbReference type="SMART" id="SM01110">
    <property type="entry name" value="Cutinase"/>
    <property type="match status" value="1"/>
</dbReference>
<evidence type="ECO:0000256" key="6">
    <source>
        <dbReference type="SAM" id="SignalP"/>
    </source>
</evidence>
<gene>
    <name evidence="7" type="ORF">CBI38_37305</name>
</gene>
<dbReference type="SUPFAM" id="SSF53474">
    <property type="entry name" value="alpha/beta-Hydrolases"/>
    <property type="match status" value="1"/>
</dbReference>
<keyword evidence="3" id="KW-0378">Hydrolase</keyword>
<feature type="compositionally biased region" description="Low complexity" evidence="5">
    <location>
        <begin position="30"/>
        <end position="53"/>
    </location>
</feature>
<dbReference type="Pfam" id="PF01083">
    <property type="entry name" value="Cutinase"/>
    <property type="match status" value="1"/>
</dbReference>
<evidence type="ECO:0000256" key="4">
    <source>
        <dbReference type="ARBA" id="ARBA00023157"/>
    </source>
</evidence>
<keyword evidence="6" id="KW-0732">Signal</keyword>